<accession>A0A0A9AKJ8</accession>
<reference evidence="1" key="2">
    <citation type="journal article" date="2015" name="Data Brief">
        <title>Shoot transcriptome of the giant reed, Arundo donax.</title>
        <authorList>
            <person name="Barrero R.A."/>
            <person name="Guerrero F.D."/>
            <person name="Moolhuijzen P."/>
            <person name="Goolsby J.A."/>
            <person name="Tidwell J."/>
            <person name="Bellgard S.E."/>
            <person name="Bellgard M.I."/>
        </authorList>
    </citation>
    <scope>NUCLEOTIDE SEQUENCE</scope>
    <source>
        <tissue evidence="1">Shoot tissue taken approximately 20 cm above the soil surface</tissue>
    </source>
</reference>
<dbReference type="EMBL" id="GBRH01248420">
    <property type="protein sequence ID" value="JAD49475.1"/>
    <property type="molecule type" value="Transcribed_RNA"/>
</dbReference>
<proteinExistence type="predicted"/>
<evidence type="ECO:0000313" key="1">
    <source>
        <dbReference type="EMBL" id="JAD49475.1"/>
    </source>
</evidence>
<protein>
    <submittedName>
        <fullName evidence="1">Uncharacterized protein</fullName>
    </submittedName>
</protein>
<name>A0A0A9AKJ8_ARUDO</name>
<sequence length="19" mass="2284">MCFPTRWFVVDMAPVRTVK</sequence>
<reference evidence="1" key="1">
    <citation type="submission" date="2014-09" db="EMBL/GenBank/DDBJ databases">
        <authorList>
            <person name="Magalhaes I.L.F."/>
            <person name="Oliveira U."/>
            <person name="Santos F.R."/>
            <person name="Vidigal T.H.D.A."/>
            <person name="Brescovit A.D."/>
            <person name="Santos A.J."/>
        </authorList>
    </citation>
    <scope>NUCLEOTIDE SEQUENCE</scope>
    <source>
        <tissue evidence="1">Shoot tissue taken approximately 20 cm above the soil surface</tissue>
    </source>
</reference>
<dbReference type="AlphaFoldDB" id="A0A0A9AKJ8"/>
<organism evidence="1">
    <name type="scientific">Arundo donax</name>
    <name type="common">Giant reed</name>
    <name type="synonym">Donax arundinaceus</name>
    <dbReference type="NCBI Taxonomy" id="35708"/>
    <lineage>
        <taxon>Eukaryota</taxon>
        <taxon>Viridiplantae</taxon>
        <taxon>Streptophyta</taxon>
        <taxon>Embryophyta</taxon>
        <taxon>Tracheophyta</taxon>
        <taxon>Spermatophyta</taxon>
        <taxon>Magnoliopsida</taxon>
        <taxon>Liliopsida</taxon>
        <taxon>Poales</taxon>
        <taxon>Poaceae</taxon>
        <taxon>PACMAD clade</taxon>
        <taxon>Arundinoideae</taxon>
        <taxon>Arundineae</taxon>
        <taxon>Arundo</taxon>
    </lineage>
</organism>